<gene>
    <name evidence="2" type="ORF">M9458_037231</name>
</gene>
<comment type="caution">
    <text evidence="2">The sequence shown here is derived from an EMBL/GenBank/DDBJ whole genome shotgun (WGS) entry which is preliminary data.</text>
</comment>
<evidence type="ECO:0000313" key="3">
    <source>
        <dbReference type="Proteomes" id="UP001529510"/>
    </source>
</evidence>
<dbReference type="AlphaFoldDB" id="A0ABD0P4I4"/>
<dbReference type="Proteomes" id="UP001529510">
    <property type="component" value="Unassembled WGS sequence"/>
</dbReference>
<feature type="non-terminal residue" evidence="2">
    <location>
        <position position="82"/>
    </location>
</feature>
<feature type="compositionally biased region" description="Basic and acidic residues" evidence="1">
    <location>
        <begin position="59"/>
        <end position="82"/>
    </location>
</feature>
<evidence type="ECO:0000313" key="2">
    <source>
        <dbReference type="EMBL" id="KAL0169009.1"/>
    </source>
</evidence>
<accession>A0ABD0P4I4</accession>
<organism evidence="2 3">
    <name type="scientific">Cirrhinus mrigala</name>
    <name type="common">Mrigala</name>
    <dbReference type="NCBI Taxonomy" id="683832"/>
    <lineage>
        <taxon>Eukaryota</taxon>
        <taxon>Metazoa</taxon>
        <taxon>Chordata</taxon>
        <taxon>Craniata</taxon>
        <taxon>Vertebrata</taxon>
        <taxon>Euteleostomi</taxon>
        <taxon>Actinopterygii</taxon>
        <taxon>Neopterygii</taxon>
        <taxon>Teleostei</taxon>
        <taxon>Ostariophysi</taxon>
        <taxon>Cypriniformes</taxon>
        <taxon>Cyprinidae</taxon>
        <taxon>Labeoninae</taxon>
        <taxon>Labeonini</taxon>
        <taxon>Cirrhinus</taxon>
    </lineage>
</organism>
<dbReference type="EMBL" id="JAMKFB020000018">
    <property type="protein sequence ID" value="KAL0169009.1"/>
    <property type="molecule type" value="Genomic_DNA"/>
</dbReference>
<protein>
    <submittedName>
        <fullName evidence="2">Uncharacterized protein</fullName>
    </submittedName>
</protein>
<evidence type="ECO:0000256" key="1">
    <source>
        <dbReference type="SAM" id="MobiDB-lite"/>
    </source>
</evidence>
<name>A0ABD0P4I4_CIRMR</name>
<feature type="compositionally biased region" description="Basic residues" evidence="1">
    <location>
        <begin position="33"/>
        <end position="43"/>
    </location>
</feature>
<sequence length="82" mass="8609">QGEPCSQRALEHPGGQPCYRVRASACGVDASARRRGGRQKQRQQSHISSGGAGATAQRSAEHTEGEESHRGLGTDLPGRDGT</sequence>
<keyword evidence="3" id="KW-1185">Reference proteome</keyword>
<reference evidence="2 3" key="1">
    <citation type="submission" date="2024-05" db="EMBL/GenBank/DDBJ databases">
        <title>Genome sequencing and assembly of Indian major carp, Cirrhinus mrigala (Hamilton, 1822).</title>
        <authorList>
            <person name="Mohindra V."/>
            <person name="Chowdhury L.M."/>
            <person name="Lal K."/>
            <person name="Jena J.K."/>
        </authorList>
    </citation>
    <scope>NUCLEOTIDE SEQUENCE [LARGE SCALE GENOMIC DNA]</scope>
    <source>
        <strain evidence="2">CM1030</strain>
        <tissue evidence="2">Blood</tissue>
    </source>
</reference>
<feature type="region of interest" description="Disordered" evidence="1">
    <location>
        <begin position="1"/>
        <end position="82"/>
    </location>
</feature>
<feature type="non-terminal residue" evidence="2">
    <location>
        <position position="1"/>
    </location>
</feature>
<proteinExistence type="predicted"/>